<keyword evidence="4" id="KW-1185">Reference proteome</keyword>
<evidence type="ECO:0000313" key="3">
    <source>
        <dbReference type="EMBL" id="CAD6896599.1"/>
    </source>
</evidence>
<keyword evidence="1" id="KW-0812">Transmembrane</keyword>
<feature type="signal peptide" evidence="2">
    <location>
        <begin position="1"/>
        <end position="22"/>
    </location>
</feature>
<dbReference type="AlphaFoldDB" id="A0A9N8L6I8"/>
<comment type="caution">
    <text evidence="3">The sequence shown here is derived from an EMBL/GenBank/DDBJ whole genome shotgun (WGS) entry which is preliminary data.</text>
</comment>
<reference evidence="3 4" key="1">
    <citation type="submission" date="2020-10" db="EMBL/GenBank/DDBJ databases">
        <authorList>
            <person name="Sedaghatjoo S."/>
        </authorList>
    </citation>
    <scope>NUCLEOTIDE SEQUENCE [LARGE SCALE GENOMIC DNA]</scope>
    <source>
        <strain evidence="3 4">LLFL</strain>
    </source>
</reference>
<proteinExistence type="predicted"/>
<keyword evidence="2" id="KW-0732">Signal</keyword>
<dbReference type="Proteomes" id="UP000836404">
    <property type="component" value="Unassembled WGS sequence"/>
</dbReference>
<accession>A0A9N8L6I8</accession>
<feature type="chain" id="PRO_5040141469" evidence="2">
    <location>
        <begin position="23"/>
        <end position="220"/>
    </location>
</feature>
<keyword evidence="1" id="KW-1133">Transmembrane helix</keyword>
<keyword evidence="1" id="KW-0472">Membrane</keyword>
<name>A0A9N8L6I8_9BASI</name>
<organism evidence="3 4">
    <name type="scientific">Tilletia laevis</name>
    <dbReference type="NCBI Taxonomy" id="157183"/>
    <lineage>
        <taxon>Eukaryota</taxon>
        <taxon>Fungi</taxon>
        <taxon>Dikarya</taxon>
        <taxon>Basidiomycota</taxon>
        <taxon>Ustilaginomycotina</taxon>
        <taxon>Exobasidiomycetes</taxon>
        <taxon>Tilletiales</taxon>
        <taxon>Tilletiaceae</taxon>
        <taxon>Tilletia</taxon>
    </lineage>
</organism>
<protein>
    <submittedName>
        <fullName evidence="3">Uncharacterized protein</fullName>
    </submittedName>
</protein>
<evidence type="ECO:0000313" key="4">
    <source>
        <dbReference type="Proteomes" id="UP000836404"/>
    </source>
</evidence>
<feature type="transmembrane region" description="Helical" evidence="1">
    <location>
        <begin position="172"/>
        <end position="195"/>
    </location>
</feature>
<dbReference type="EMBL" id="CAJHJF010000062">
    <property type="protein sequence ID" value="CAD6896599.1"/>
    <property type="molecule type" value="Genomic_DNA"/>
</dbReference>
<evidence type="ECO:0000256" key="1">
    <source>
        <dbReference type="SAM" id="Phobius"/>
    </source>
</evidence>
<gene>
    <name evidence="3" type="ORF">JKILLFL_G7725</name>
</gene>
<sequence>MKCISAPAIVAFLLSSAILSAAQPVPVLRTQERTAHPVERPHGASPDGALALRTLTSDSNALSARANGYLAKRGLFDIFEKFGSKFMALAEKNPKTAIAGTTIIGLTESLLRRDNILMSDANDVRRFMMVASDRSPTNMSLCHSTLASTFDEISFEDVAAASSPTPSSSYRWSYSAALAMSALLFLLWESLWIVVASLYDADATSDADGDGALSEQLQFR</sequence>
<evidence type="ECO:0000256" key="2">
    <source>
        <dbReference type="SAM" id="SignalP"/>
    </source>
</evidence>